<keyword evidence="5 6" id="KW-0949">S-adenosyl-L-methionine</keyword>
<dbReference type="OrthoDB" id="9808140at2"/>
<evidence type="ECO:0000256" key="1">
    <source>
        <dbReference type="ARBA" id="ARBA00022428"/>
    </source>
</evidence>
<comment type="pathway">
    <text evidence="6">Quinol/quinone metabolism; menaquinone biosynthesis; menaquinol from 1,4-dihydroxy-2-naphthoate: step 2/2.</text>
</comment>
<keyword evidence="1 6" id="KW-0474">Menaquinone biosynthesis</keyword>
<comment type="pathway">
    <text evidence="6">Cofactor biosynthesis; ubiquinone biosynthesis.</text>
</comment>
<dbReference type="GO" id="GO:0008425">
    <property type="term" value="F:2-methoxy-6-polyprenyl-1,4-benzoquinol methyltransferase activity"/>
    <property type="evidence" value="ECO:0007669"/>
    <property type="project" value="UniProtKB-UniRule"/>
</dbReference>
<comment type="catalytic activity">
    <reaction evidence="6">
        <text>a 2-demethylmenaquinol + S-adenosyl-L-methionine = a menaquinol + S-adenosyl-L-homocysteine + H(+)</text>
        <dbReference type="Rhea" id="RHEA:42640"/>
        <dbReference type="Rhea" id="RHEA-COMP:9539"/>
        <dbReference type="Rhea" id="RHEA-COMP:9563"/>
        <dbReference type="ChEBI" id="CHEBI:15378"/>
        <dbReference type="ChEBI" id="CHEBI:18151"/>
        <dbReference type="ChEBI" id="CHEBI:55437"/>
        <dbReference type="ChEBI" id="CHEBI:57856"/>
        <dbReference type="ChEBI" id="CHEBI:59789"/>
        <dbReference type="EC" id="2.1.1.163"/>
    </reaction>
</comment>
<comment type="function">
    <text evidence="6">Methyltransferase required for the conversion of demethylmenaquinol (DMKH2) to menaquinol (MKH2) and the conversion of 2-polyprenyl-6-methoxy-1,4-benzoquinol (DDMQH2) to 2-polyprenyl-3-methyl-6-methoxy-1,4-benzoquinol (DMQH2).</text>
</comment>
<dbReference type="EC" id="2.1.1.201" evidence="6"/>
<feature type="binding site" evidence="6">
    <location>
        <position position="69"/>
    </location>
    <ligand>
        <name>S-adenosyl-L-methionine</name>
        <dbReference type="ChEBI" id="CHEBI:59789"/>
    </ligand>
</feature>
<evidence type="ECO:0000256" key="3">
    <source>
        <dbReference type="ARBA" id="ARBA00022679"/>
    </source>
</evidence>
<evidence type="ECO:0000313" key="7">
    <source>
        <dbReference type="EMBL" id="SNX27857.1"/>
    </source>
</evidence>
<keyword evidence="4 6" id="KW-0831">Ubiquinone biosynthesis</keyword>
<dbReference type="PROSITE" id="PS01183">
    <property type="entry name" value="UBIE_1"/>
    <property type="match status" value="1"/>
</dbReference>
<dbReference type="RefSeq" id="WP_096671975.1">
    <property type="nucleotide sequence ID" value="NZ_OANS01000001.1"/>
</dbReference>
<dbReference type="UniPathway" id="UPA00232"/>
<feature type="binding site" evidence="6">
    <location>
        <position position="94"/>
    </location>
    <ligand>
        <name>S-adenosyl-L-methionine</name>
        <dbReference type="ChEBI" id="CHEBI:59789"/>
    </ligand>
</feature>
<feature type="binding site" evidence="6">
    <location>
        <begin position="120"/>
        <end position="121"/>
    </location>
    <ligand>
        <name>S-adenosyl-L-methionine</name>
        <dbReference type="ChEBI" id="CHEBI:59789"/>
    </ligand>
</feature>
<evidence type="ECO:0000256" key="6">
    <source>
        <dbReference type="HAMAP-Rule" id="MF_01813"/>
    </source>
</evidence>
<dbReference type="NCBIfam" id="NF001244">
    <property type="entry name" value="PRK00216.1-5"/>
    <property type="match status" value="1"/>
</dbReference>
<dbReference type="GO" id="GO:0043770">
    <property type="term" value="F:demethylmenaquinone methyltransferase activity"/>
    <property type="evidence" value="ECO:0007669"/>
    <property type="project" value="UniProtKB-UniRule"/>
</dbReference>
<dbReference type="GO" id="GO:0009234">
    <property type="term" value="P:menaquinone biosynthetic process"/>
    <property type="evidence" value="ECO:0007669"/>
    <property type="project" value="UniProtKB-UniRule"/>
</dbReference>
<accession>A0A240DY22</accession>
<comment type="caution">
    <text evidence="6">Lacks conserved residue(s) required for the propagation of feature annotation.</text>
</comment>
<organism evidence="7 8">
    <name type="scientific">Polynucleobacter meluiroseus</name>
    <dbReference type="NCBI Taxonomy" id="1938814"/>
    <lineage>
        <taxon>Bacteria</taxon>
        <taxon>Pseudomonadati</taxon>
        <taxon>Pseudomonadota</taxon>
        <taxon>Betaproteobacteria</taxon>
        <taxon>Burkholderiales</taxon>
        <taxon>Burkholderiaceae</taxon>
        <taxon>Polynucleobacter</taxon>
    </lineage>
</organism>
<dbReference type="UniPathway" id="UPA00079">
    <property type="reaction ID" value="UER00169"/>
</dbReference>
<protein>
    <recommendedName>
        <fullName evidence="6">Ubiquinone/menaquinone biosynthesis C-methyltransferase UbiE</fullName>
        <ecNumber evidence="6">2.1.1.163</ecNumber>
        <ecNumber evidence="6">2.1.1.201</ecNumber>
    </recommendedName>
    <alternativeName>
        <fullName evidence="6">2-methoxy-6-polyprenyl-1,4-benzoquinol methylase</fullName>
    </alternativeName>
    <alternativeName>
        <fullName evidence="6">Demethylmenaquinone methyltransferase</fullName>
    </alternativeName>
</protein>
<comment type="catalytic activity">
    <reaction evidence="6">
        <text>a 2-methoxy-6-(all-trans-polyprenyl)benzene-1,4-diol + S-adenosyl-L-methionine = a 5-methoxy-2-methyl-3-(all-trans-polyprenyl)benzene-1,4-diol + S-adenosyl-L-homocysteine + H(+)</text>
        <dbReference type="Rhea" id="RHEA:28286"/>
        <dbReference type="Rhea" id="RHEA-COMP:10858"/>
        <dbReference type="Rhea" id="RHEA-COMP:10859"/>
        <dbReference type="ChEBI" id="CHEBI:15378"/>
        <dbReference type="ChEBI" id="CHEBI:57856"/>
        <dbReference type="ChEBI" id="CHEBI:59789"/>
        <dbReference type="ChEBI" id="CHEBI:84166"/>
        <dbReference type="ChEBI" id="CHEBI:84167"/>
        <dbReference type="EC" id="2.1.1.201"/>
    </reaction>
</comment>
<dbReference type="NCBIfam" id="NF001240">
    <property type="entry name" value="PRK00216.1-1"/>
    <property type="match status" value="1"/>
</dbReference>
<evidence type="ECO:0000256" key="4">
    <source>
        <dbReference type="ARBA" id="ARBA00022688"/>
    </source>
</evidence>
<dbReference type="InterPro" id="IPR029063">
    <property type="entry name" value="SAM-dependent_MTases_sf"/>
</dbReference>
<dbReference type="CDD" id="cd02440">
    <property type="entry name" value="AdoMet_MTases"/>
    <property type="match status" value="1"/>
</dbReference>
<dbReference type="Proteomes" id="UP000218069">
    <property type="component" value="Unassembled WGS sequence"/>
</dbReference>
<keyword evidence="3 6" id="KW-0808">Transferase</keyword>
<keyword evidence="2 6" id="KW-0489">Methyltransferase</keyword>
<dbReference type="AlphaFoldDB" id="A0A240DY22"/>
<keyword evidence="8" id="KW-1185">Reference proteome</keyword>
<dbReference type="SUPFAM" id="SSF53335">
    <property type="entry name" value="S-adenosyl-L-methionine-dependent methyltransferases"/>
    <property type="match status" value="1"/>
</dbReference>
<name>A0A240DY22_9BURK</name>
<dbReference type="EC" id="2.1.1.163" evidence="6"/>
<gene>
    <name evidence="6" type="primary">ubiE</name>
    <name evidence="7" type="ORF">SAMN06295945_0174</name>
</gene>
<dbReference type="PANTHER" id="PTHR43591:SF24">
    <property type="entry name" value="2-METHOXY-6-POLYPRENYL-1,4-BENZOQUINOL METHYLASE, MITOCHONDRIAL"/>
    <property type="match status" value="1"/>
</dbReference>
<dbReference type="NCBIfam" id="TIGR01934">
    <property type="entry name" value="MenG_MenH_UbiE"/>
    <property type="match status" value="1"/>
</dbReference>
<evidence type="ECO:0000256" key="2">
    <source>
        <dbReference type="ARBA" id="ARBA00022603"/>
    </source>
</evidence>
<proteinExistence type="inferred from homology"/>
<dbReference type="GO" id="GO:0009060">
    <property type="term" value="P:aerobic respiration"/>
    <property type="evidence" value="ECO:0007669"/>
    <property type="project" value="UniProtKB-UniRule"/>
</dbReference>
<dbReference type="Gene3D" id="3.40.50.150">
    <property type="entry name" value="Vaccinia Virus protein VP39"/>
    <property type="match status" value="1"/>
</dbReference>
<dbReference type="PANTHER" id="PTHR43591">
    <property type="entry name" value="METHYLTRANSFERASE"/>
    <property type="match status" value="1"/>
</dbReference>
<comment type="similarity">
    <text evidence="6">Belongs to the class I-like SAM-binding methyltransferase superfamily. MenG/UbiE family.</text>
</comment>
<dbReference type="InterPro" id="IPR023576">
    <property type="entry name" value="UbiE/COQ5_MeTrFase_CS"/>
</dbReference>
<dbReference type="Pfam" id="PF01209">
    <property type="entry name" value="Ubie_methyltran"/>
    <property type="match status" value="1"/>
</dbReference>
<dbReference type="InterPro" id="IPR004033">
    <property type="entry name" value="UbiE/COQ5_MeTrFase"/>
</dbReference>
<dbReference type="PROSITE" id="PS01184">
    <property type="entry name" value="UBIE_2"/>
    <property type="match status" value="1"/>
</dbReference>
<reference evidence="8" key="1">
    <citation type="submission" date="2017-08" db="EMBL/GenBank/DDBJ databases">
        <authorList>
            <person name="Varghese N."/>
            <person name="Submissions S."/>
        </authorList>
    </citation>
    <scope>NUCLEOTIDE SEQUENCE [LARGE SCALE GENOMIC DNA]</scope>
    <source>
        <strain evidence="8">AP-Melu-1000-B4</strain>
    </source>
</reference>
<dbReference type="GO" id="GO:0032259">
    <property type="term" value="P:methylation"/>
    <property type="evidence" value="ECO:0007669"/>
    <property type="project" value="UniProtKB-KW"/>
</dbReference>
<sequence>MSKTHFGYQSVDEAEKANKVAEVFHSVASKYDVMNDFMSFGLHRLWKKLTIARAQVRPGQKVLDIAGGTGDLAAAFARAADWGYQADAQVWLSDINASMLGVGRDRLLDQGLALPCVQFDAEQIPFPANHFDVVTVAFGLRNMTHKERALQEMCRVIKPGGRVLVLEFSKPDAFIQPIYDVYSFKVLPWLGEKIAQDSESYRYLAESIRMHPDAPALKEMMLEAGFDEVEVHRMSGGIVALHIGIKY</sequence>
<dbReference type="HAMAP" id="MF_01813">
    <property type="entry name" value="MenG_UbiE_methyltr"/>
    <property type="match status" value="1"/>
</dbReference>
<dbReference type="PROSITE" id="PS51608">
    <property type="entry name" value="SAM_MT_UBIE"/>
    <property type="match status" value="1"/>
</dbReference>
<evidence type="ECO:0000313" key="8">
    <source>
        <dbReference type="Proteomes" id="UP000218069"/>
    </source>
</evidence>
<evidence type="ECO:0000256" key="5">
    <source>
        <dbReference type="ARBA" id="ARBA00022691"/>
    </source>
</evidence>
<dbReference type="EMBL" id="OANS01000001">
    <property type="protein sequence ID" value="SNX27857.1"/>
    <property type="molecule type" value="Genomic_DNA"/>
</dbReference>